<keyword evidence="3" id="KW-1185">Reference proteome</keyword>
<sequence>MMFKKALVHIIGDSMVRKTPDFLRREVECTSMGGATIQDVKKVLEEVKEMEERSLLVIQGGNNLEATGAEETVKVVIEAVKAAEDKKMSVAVVGVLQCPHEGALYENTRRDELDALQGTPEAENGVACREEGEHQLPGIRQDPGPRQALQQRWHPPQPGWKPEDGMPTG</sequence>
<feature type="region of interest" description="Disordered" evidence="1">
    <location>
        <begin position="118"/>
        <end position="169"/>
    </location>
</feature>
<organism evidence="2 3">
    <name type="scientific">Portunus trituberculatus</name>
    <name type="common">Swimming crab</name>
    <name type="synonym">Neptunus trituberculatus</name>
    <dbReference type="NCBI Taxonomy" id="210409"/>
    <lineage>
        <taxon>Eukaryota</taxon>
        <taxon>Metazoa</taxon>
        <taxon>Ecdysozoa</taxon>
        <taxon>Arthropoda</taxon>
        <taxon>Crustacea</taxon>
        <taxon>Multicrustacea</taxon>
        <taxon>Malacostraca</taxon>
        <taxon>Eumalacostraca</taxon>
        <taxon>Eucarida</taxon>
        <taxon>Decapoda</taxon>
        <taxon>Pleocyemata</taxon>
        <taxon>Brachyura</taxon>
        <taxon>Eubrachyura</taxon>
        <taxon>Portunoidea</taxon>
        <taxon>Portunidae</taxon>
        <taxon>Portuninae</taxon>
        <taxon>Portunus</taxon>
    </lineage>
</organism>
<evidence type="ECO:0000256" key="1">
    <source>
        <dbReference type="SAM" id="MobiDB-lite"/>
    </source>
</evidence>
<dbReference type="EMBL" id="VSRR010075068">
    <property type="protein sequence ID" value="MPC87620.1"/>
    <property type="molecule type" value="Genomic_DNA"/>
</dbReference>
<dbReference type="Gene3D" id="3.40.50.12690">
    <property type="match status" value="1"/>
</dbReference>
<evidence type="ECO:0000313" key="2">
    <source>
        <dbReference type="EMBL" id="MPC87620.1"/>
    </source>
</evidence>
<protein>
    <submittedName>
        <fullName evidence="2">Uncharacterized protein</fullName>
    </submittedName>
</protein>
<comment type="caution">
    <text evidence="2">The sequence shown here is derived from an EMBL/GenBank/DDBJ whole genome shotgun (WGS) entry which is preliminary data.</text>
</comment>
<dbReference type="AlphaFoldDB" id="A0A5B7ISH7"/>
<proteinExistence type="predicted"/>
<reference evidence="2 3" key="1">
    <citation type="submission" date="2019-05" db="EMBL/GenBank/DDBJ databases">
        <title>Another draft genome of Portunus trituberculatus and its Hox gene families provides insights of decapod evolution.</title>
        <authorList>
            <person name="Jeong J.-H."/>
            <person name="Song I."/>
            <person name="Kim S."/>
            <person name="Choi T."/>
            <person name="Kim D."/>
            <person name="Ryu S."/>
            <person name="Kim W."/>
        </authorList>
    </citation>
    <scope>NUCLEOTIDE SEQUENCE [LARGE SCALE GENOMIC DNA]</scope>
    <source>
        <tissue evidence="2">Muscle</tissue>
    </source>
</reference>
<gene>
    <name evidence="2" type="ORF">E2C01_082490</name>
</gene>
<dbReference type="Proteomes" id="UP000324222">
    <property type="component" value="Unassembled WGS sequence"/>
</dbReference>
<accession>A0A5B7ISH7</accession>
<evidence type="ECO:0000313" key="3">
    <source>
        <dbReference type="Proteomes" id="UP000324222"/>
    </source>
</evidence>
<name>A0A5B7ISH7_PORTR</name>